<dbReference type="EMBL" id="AVOT02031897">
    <property type="protein sequence ID" value="MBW0525546.1"/>
    <property type="molecule type" value="Genomic_DNA"/>
</dbReference>
<gene>
    <name evidence="1" type="ORF">O181_065261</name>
</gene>
<evidence type="ECO:0000313" key="1">
    <source>
        <dbReference type="EMBL" id="MBW0525546.1"/>
    </source>
</evidence>
<protein>
    <submittedName>
        <fullName evidence="1">Uncharacterized protein</fullName>
    </submittedName>
</protein>
<name>A0A9Q3EVA7_9BASI</name>
<proteinExistence type="predicted"/>
<evidence type="ECO:0000313" key="2">
    <source>
        <dbReference type="Proteomes" id="UP000765509"/>
    </source>
</evidence>
<sequence>MKAITELKKFLNTPPTSSSNPCLFLIKINLVHLLTQLLLRIHIRYPHAVRLMVHELSIGTPACLLQNPIIQTTNISINSITPQQTLGWMLLEGNCLSSSGAHARQITFSHTESSKANQTCYRSKSSSDMFQISNHSSRDSWLPFSKPFIASRAEELAKRAIESSNPTVSIDINWLLLRNLSQGFIQID</sequence>
<accession>A0A9Q3EVA7</accession>
<dbReference type="AlphaFoldDB" id="A0A9Q3EVA7"/>
<dbReference type="Proteomes" id="UP000765509">
    <property type="component" value="Unassembled WGS sequence"/>
</dbReference>
<reference evidence="1" key="1">
    <citation type="submission" date="2021-03" db="EMBL/GenBank/DDBJ databases">
        <title>Draft genome sequence of rust myrtle Austropuccinia psidii MF-1, a brazilian biotype.</title>
        <authorList>
            <person name="Quecine M.C."/>
            <person name="Pachon D.M.R."/>
            <person name="Bonatelli M.L."/>
            <person name="Correr F.H."/>
            <person name="Franceschini L.M."/>
            <person name="Leite T.F."/>
            <person name="Margarido G.R.A."/>
            <person name="Almeida C.A."/>
            <person name="Ferrarezi J.A."/>
            <person name="Labate C.A."/>
        </authorList>
    </citation>
    <scope>NUCLEOTIDE SEQUENCE</scope>
    <source>
        <strain evidence="1">MF-1</strain>
    </source>
</reference>
<comment type="caution">
    <text evidence="1">The sequence shown here is derived from an EMBL/GenBank/DDBJ whole genome shotgun (WGS) entry which is preliminary data.</text>
</comment>
<keyword evidence="2" id="KW-1185">Reference proteome</keyword>
<organism evidence="1 2">
    <name type="scientific">Austropuccinia psidii MF-1</name>
    <dbReference type="NCBI Taxonomy" id="1389203"/>
    <lineage>
        <taxon>Eukaryota</taxon>
        <taxon>Fungi</taxon>
        <taxon>Dikarya</taxon>
        <taxon>Basidiomycota</taxon>
        <taxon>Pucciniomycotina</taxon>
        <taxon>Pucciniomycetes</taxon>
        <taxon>Pucciniales</taxon>
        <taxon>Sphaerophragmiaceae</taxon>
        <taxon>Austropuccinia</taxon>
    </lineage>
</organism>